<dbReference type="NCBIfam" id="TIGR01145">
    <property type="entry name" value="ATP_synt_delta"/>
    <property type="match status" value="1"/>
</dbReference>
<evidence type="ECO:0000256" key="5">
    <source>
        <dbReference type="ARBA" id="ARBA00023136"/>
    </source>
</evidence>
<comment type="function">
    <text evidence="7">F(1)F(0) ATP synthase produces ATP from ADP in the presence of a proton or sodium gradient. F-type ATPases consist of two structural domains, F(1) containing the extramembraneous catalytic core and F(0) containing the membrane proton channel, linked together by a central stalk and a peripheral stalk. During catalysis, ATP synthesis in the catalytic domain of F(1) is coupled via a rotary mechanism of the central stalk subunits to proton translocation.</text>
</comment>
<dbReference type="SUPFAM" id="SSF47928">
    <property type="entry name" value="N-terminal domain of the delta subunit of the F1F0-ATP synthase"/>
    <property type="match status" value="1"/>
</dbReference>
<comment type="similarity">
    <text evidence="7">Belongs to the ATPase delta chain family.</text>
</comment>
<protein>
    <recommendedName>
        <fullName evidence="7">ATP synthase subunit delta</fullName>
    </recommendedName>
    <alternativeName>
        <fullName evidence="7">ATP synthase F(1) sector subunit delta</fullName>
    </alternativeName>
    <alternativeName>
        <fullName evidence="7">F-type ATPase subunit delta</fullName>
        <shortName evidence="7">F-ATPase subunit delta</shortName>
    </alternativeName>
</protein>
<keyword evidence="5 7" id="KW-0472">Membrane</keyword>
<evidence type="ECO:0000256" key="1">
    <source>
        <dbReference type="ARBA" id="ARBA00004370"/>
    </source>
</evidence>
<evidence type="ECO:0000256" key="2">
    <source>
        <dbReference type="ARBA" id="ARBA00022448"/>
    </source>
</evidence>
<dbReference type="AlphaFoldDB" id="A0A0W0GJ93"/>
<evidence type="ECO:0000313" key="8">
    <source>
        <dbReference type="EMBL" id="KTB48621.1"/>
    </source>
</evidence>
<name>A0A0W0GJ93_9CHLR</name>
<comment type="function">
    <text evidence="7">This protein is part of the stalk that links CF(0) to CF(1). It either transmits conformational changes from CF(0) to CF(1) or is implicated in proton conduction.</text>
</comment>
<evidence type="ECO:0000256" key="6">
    <source>
        <dbReference type="ARBA" id="ARBA00023310"/>
    </source>
</evidence>
<dbReference type="OrthoDB" id="9802471at2"/>
<keyword evidence="7" id="KW-1003">Cell membrane</keyword>
<evidence type="ECO:0000256" key="4">
    <source>
        <dbReference type="ARBA" id="ARBA00023065"/>
    </source>
</evidence>
<evidence type="ECO:0000256" key="3">
    <source>
        <dbReference type="ARBA" id="ARBA00022781"/>
    </source>
</evidence>
<comment type="subcellular location">
    <subcellularLocation>
        <location evidence="7">Cell membrane</location>
        <topology evidence="7">Peripheral membrane protein</topology>
    </subcellularLocation>
    <subcellularLocation>
        <location evidence="1">Membrane</location>
    </subcellularLocation>
</comment>
<keyword evidence="9" id="KW-1185">Reference proteome</keyword>
<dbReference type="GO" id="GO:0046933">
    <property type="term" value="F:proton-transporting ATP synthase activity, rotational mechanism"/>
    <property type="evidence" value="ECO:0007669"/>
    <property type="project" value="UniProtKB-UniRule"/>
</dbReference>
<dbReference type="EMBL" id="LFDV01000002">
    <property type="protein sequence ID" value="KTB48621.1"/>
    <property type="molecule type" value="Genomic_DNA"/>
</dbReference>
<dbReference type="PATRIC" id="fig|1217799.6.peg.1515"/>
<dbReference type="InterPro" id="IPR026015">
    <property type="entry name" value="ATP_synth_OSCP/delta_N_sf"/>
</dbReference>
<dbReference type="GO" id="GO:0045259">
    <property type="term" value="C:proton-transporting ATP synthase complex"/>
    <property type="evidence" value="ECO:0007669"/>
    <property type="project" value="UniProtKB-KW"/>
</dbReference>
<dbReference type="RefSeq" id="WP_058439576.1">
    <property type="nucleotide sequence ID" value="NZ_KQ758903.1"/>
</dbReference>
<dbReference type="Proteomes" id="UP000053947">
    <property type="component" value="Unassembled WGS sequence"/>
</dbReference>
<comment type="subunit">
    <text evidence="7">F-type ATPases have 2 components, F(1) - the catalytic core - and F(0) - the membrane proton channel. F(1) has five subunits: alpha(3), beta(3), gamma(1), delta(1), epsilon(1). F(0) has three main subunits: a(1), b(2) and c(10-14). The alpha and beta chains form an alternating ring which encloses part of the gamma chain. F(1) is attached to F(0) by a central stalk formed by the gamma and epsilon chains, while a peripheral stalk is formed by the delta and b chains.</text>
</comment>
<keyword evidence="3 7" id="KW-0375">Hydrogen ion transport</keyword>
<accession>A0A0W0GJ93</accession>
<proteinExistence type="inferred from homology"/>
<dbReference type="HAMAP" id="MF_01416">
    <property type="entry name" value="ATP_synth_delta_bact"/>
    <property type="match status" value="1"/>
</dbReference>
<evidence type="ECO:0000313" key="9">
    <source>
        <dbReference type="Proteomes" id="UP000053947"/>
    </source>
</evidence>
<dbReference type="STRING" id="1217799.DEALK_14670"/>
<dbReference type="PANTHER" id="PTHR11910">
    <property type="entry name" value="ATP SYNTHASE DELTA CHAIN"/>
    <property type="match status" value="1"/>
</dbReference>
<gene>
    <name evidence="7" type="primary">atpH</name>
    <name evidence="8" type="ORF">DEALK_14670</name>
</gene>
<comment type="caution">
    <text evidence="8">The sequence shown here is derived from an EMBL/GenBank/DDBJ whole genome shotgun (WGS) entry which is preliminary data.</text>
</comment>
<keyword evidence="4 7" id="KW-0406">Ion transport</keyword>
<keyword evidence="6 7" id="KW-0066">ATP synthesis</keyword>
<dbReference type="NCBIfam" id="NF004402">
    <property type="entry name" value="PRK05758.2-2"/>
    <property type="match status" value="1"/>
</dbReference>
<dbReference type="GO" id="GO:0005886">
    <property type="term" value="C:plasma membrane"/>
    <property type="evidence" value="ECO:0007669"/>
    <property type="project" value="UniProtKB-SubCell"/>
</dbReference>
<keyword evidence="2 7" id="KW-0813">Transport</keyword>
<reference evidence="8 9" key="1">
    <citation type="submission" date="2015-06" db="EMBL/GenBank/DDBJ databases">
        <title>Genome sequence of the organohalide-respiring Dehalogenimonas alkenigignens type strain (IP3-3T).</title>
        <authorList>
            <person name="Key T.A."/>
            <person name="Richmond D.P."/>
            <person name="Bowman K.S."/>
            <person name="Cho Y.-J."/>
            <person name="Chun J."/>
            <person name="da Costa M.S."/>
            <person name="Rainey F.A."/>
            <person name="Moe W.M."/>
        </authorList>
    </citation>
    <scope>NUCLEOTIDE SEQUENCE [LARGE SCALE GENOMIC DNA]</scope>
    <source>
        <strain evidence="8 9">IP3-3</strain>
    </source>
</reference>
<dbReference type="Pfam" id="PF00213">
    <property type="entry name" value="OSCP"/>
    <property type="match status" value="1"/>
</dbReference>
<sequence length="181" mass="20275">MAKSAYALALRYGQAVFEIAAEHQNFNTWRDNLETLVRMVQDRDVLAFLENPRISISKKRQVLEAKLKGVNPMAVNLLYLLAERNGLGMMPYVFADYNRRLDDLRGVAHATVTAAVPLSDAETADIREKLGKMFGKHIELSARLDPSLLGGIVARVGDKVIDGSVSRRLQNLKREINQARL</sequence>
<organism evidence="8 9">
    <name type="scientific">Dehalogenimonas alkenigignens</name>
    <dbReference type="NCBI Taxonomy" id="1217799"/>
    <lineage>
        <taxon>Bacteria</taxon>
        <taxon>Bacillati</taxon>
        <taxon>Chloroflexota</taxon>
        <taxon>Dehalococcoidia</taxon>
        <taxon>Dehalococcoidales</taxon>
        <taxon>Dehalococcoidaceae</taxon>
        <taxon>Dehalogenimonas</taxon>
    </lineage>
</organism>
<dbReference type="InterPro" id="IPR000711">
    <property type="entry name" value="ATPase_OSCP/dsu"/>
</dbReference>
<dbReference type="PRINTS" id="PR00125">
    <property type="entry name" value="ATPASEDELTA"/>
</dbReference>
<keyword evidence="7" id="KW-0139">CF(1)</keyword>
<evidence type="ECO:0000256" key="7">
    <source>
        <dbReference type="HAMAP-Rule" id="MF_01416"/>
    </source>
</evidence>
<dbReference type="Gene3D" id="1.10.520.20">
    <property type="entry name" value="N-terminal domain of the delta subunit of the F1F0-ATP synthase"/>
    <property type="match status" value="1"/>
</dbReference>